<sequence length="645" mass="73710">MKIQNADIIVPDVEDSGEKVTKKTEFRIFEQKPQISTMGLSFTAILNILKSWGGTDAVEGLTTGEVCASFILPMARDTGLSICEQLQNNPTSRNFVDEATYFFSHVWEFKFRDLLRSIESFIREQNLNPDETFIWLDIFSISQHDFTEKSFEWLSSTFQEAIAKIGNLVLVMLPWSDPLPLKRAWCVYEIYASVNSNSKFYVALPPQEQEAFVESILMNNVAFYEILKYSSSEVSRCRHKTDQNAIFNVIRESIGFFKLDKLVFSTFFDWIVNLSKQRLAAVSSEEGKCEWLGVLGTFYYENSNYQAAEEYVLREYETCKITFGESHKNTLTAMNSLSAIYSTLDKYSDSKIMAEKCIEKNTAGKTNEQYIEAIINIAAVYQDTADYKKAEELYLLALDGLMQINVNSRKSYACMRGLATAYRYQGKYNEAKEMIFKAIDGLHQVLGPLHPHTFSSQLELGNLLIKLENYEECEKVLTESIKICKKGIGEAHIITSTFEQLLGSCYLYQDKRADAEPLLAKSLKFKRQSMGSLHSDTLVAMNQLSLLYLKMEKFSEAETLMVECVAGFRKNITESHPNTLASIFTLAVIYQALEKYEDAETMYKEALAGMTKVLGDSHLTTLHLMQYFGDFYFKTGRYQESKQIL</sequence>
<dbReference type="Proteomes" id="UP001211907">
    <property type="component" value="Unassembled WGS sequence"/>
</dbReference>
<name>A0AAD5SYA2_9FUNG</name>
<reference evidence="1" key="1">
    <citation type="submission" date="2020-05" db="EMBL/GenBank/DDBJ databases">
        <title>Phylogenomic resolution of chytrid fungi.</title>
        <authorList>
            <person name="Stajich J.E."/>
            <person name="Amses K."/>
            <person name="Simmons R."/>
            <person name="Seto K."/>
            <person name="Myers J."/>
            <person name="Bonds A."/>
            <person name="Quandt C.A."/>
            <person name="Barry K."/>
            <person name="Liu P."/>
            <person name="Grigoriev I."/>
            <person name="Longcore J.E."/>
            <person name="James T.Y."/>
        </authorList>
    </citation>
    <scope>NUCLEOTIDE SEQUENCE</scope>
    <source>
        <strain evidence="1">JEL0513</strain>
    </source>
</reference>
<protein>
    <submittedName>
        <fullName evidence="1">Kinesin light chain 3</fullName>
    </submittedName>
</protein>
<dbReference type="Pfam" id="PF13374">
    <property type="entry name" value="TPR_10"/>
    <property type="match status" value="1"/>
</dbReference>
<evidence type="ECO:0000313" key="1">
    <source>
        <dbReference type="EMBL" id="KAJ3119198.1"/>
    </source>
</evidence>
<keyword evidence="2" id="KW-1185">Reference proteome</keyword>
<evidence type="ECO:0000313" key="2">
    <source>
        <dbReference type="Proteomes" id="UP001211907"/>
    </source>
</evidence>
<dbReference type="Pfam" id="PF13424">
    <property type="entry name" value="TPR_12"/>
    <property type="match status" value="4"/>
</dbReference>
<proteinExistence type="predicted"/>
<comment type="caution">
    <text evidence="1">The sequence shown here is derived from an EMBL/GenBank/DDBJ whole genome shotgun (WGS) entry which is preliminary data.</text>
</comment>
<dbReference type="AlphaFoldDB" id="A0AAD5SYA2"/>
<organism evidence="1 2">
    <name type="scientific">Physocladia obscura</name>
    <dbReference type="NCBI Taxonomy" id="109957"/>
    <lineage>
        <taxon>Eukaryota</taxon>
        <taxon>Fungi</taxon>
        <taxon>Fungi incertae sedis</taxon>
        <taxon>Chytridiomycota</taxon>
        <taxon>Chytridiomycota incertae sedis</taxon>
        <taxon>Chytridiomycetes</taxon>
        <taxon>Chytridiales</taxon>
        <taxon>Chytriomycetaceae</taxon>
        <taxon>Physocladia</taxon>
    </lineage>
</organism>
<accession>A0AAD5SYA2</accession>
<dbReference type="Gene3D" id="1.25.40.10">
    <property type="entry name" value="Tetratricopeptide repeat domain"/>
    <property type="match status" value="2"/>
</dbReference>
<dbReference type="EMBL" id="JADGJH010001086">
    <property type="protein sequence ID" value="KAJ3119198.1"/>
    <property type="molecule type" value="Genomic_DNA"/>
</dbReference>
<dbReference type="InterPro" id="IPR011990">
    <property type="entry name" value="TPR-like_helical_dom_sf"/>
</dbReference>
<dbReference type="InterPro" id="IPR053137">
    <property type="entry name" value="NLR-like"/>
</dbReference>
<dbReference type="PANTHER" id="PTHR46082:SF6">
    <property type="entry name" value="AAA+ ATPASE DOMAIN-CONTAINING PROTEIN-RELATED"/>
    <property type="match status" value="1"/>
</dbReference>
<dbReference type="PANTHER" id="PTHR46082">
    <property type="entry name" value="ATP/GTP-BINDING PROTEIN-RELATED"/>
    <property type="match status" value="1"/>
</dbReference>
<gene>
    <name evidence="1" type="primary">KLC3_1</name>
    <name evidence="1" type="ORF">HK100_000426</name>
</gene>
<dbReference type="InterPro" id="IPR019734">
    <property type="entry name" value="TPR_rpt"/>
</dbReference>
<dbReference type="SMART" id="SM00028">
    <property type="entry name" value="TPR"/>
    <property type="match status" value="5"/>
</dbReference>
<dbReference type="SUPFAM" id="SSF48452">
    <property type="entry name" value="TPR-like"/>
    <property type="match status" value="3"/>
</dbReference>